<sequence length="158" mass="17597">MSWGSGDVDLLLTKVVSRSSGKRSSENAGLKSPPRKWEKRDGKRHKTDGDEMLLCERIDARFSTIEARFDNFSQEFKVAMGDAASIGEELMGRVMKMENEFRAFRDEIGTAVKSIIEEVKPTIGDPLSREQPTESKKNDQKDAVDNVKASAAVLLSTE</sequence>
<feature type="region of interest" description="Disordered" evidence="1">
    <location>
        <begin position="18"/>
        <end position="49"/>
    </location>
</feature>
<reference evidence="2" key="1">
    <citation type="submission" date="2022-08" db="EMBL/GenBank/DDBJ databases">
        <authorList>
            <person name="Gutierrez-Valencia J."/>
        </authorList>
    </citation>
    <scope>NUCLEOTIDE SEQUENCE</scope>
</reference>
<organism evidence="2 3">
    <name type="scientific">Linum tenue</name>
    <dbReference type="NCBI Taxonomy" id="586396"/>
    <lineage>
        <taxon>Eukaryota</taxon>
        <taxon>Viridiplantae</taxon>
        <taxon>Streptophyta</taxon>
        <taxon>Embryophyta</taxon>
        <taxon>Tracheophyta</taxon>
        <taxon>Spermatophyta</taxon>
        <taxon>Magnoliopsida</taxon>
        <taxon>eudicotyledons</taxon>
        <taxon>Gunneridae</taxon>
        <taxon>Pentapetalae</taxon>
        <taxon>rosids</taxon>
        <taxon>fabids</taxon>
        <taxon>Malpighiales</taxon>
        <taxon>Linaceae</taxon>
        <taxon>Linum</taxon>
    </lineage>
</organism>
<feature type="region of interest" description="Disordered" evidence="1">
    <location>
        <begin position="120"/>
        <end position="144"/>
    </location>
</feature>
<accession>A0AAV0Q3A6</accession>
<name>A0AAV0Q3A6_9ROSI</name>
<keyword evidence="3" id="KW-1185">Reference proteome</keyword>
<dbReference type="EMBL" id="CAMGYJ010000009">
    <property type="protein sequence ID" value="CAI0483669.1"/>
    <property type="molecule type" value="Genomic_DNA"/>
</dbReference>
<protein>
    <submittedName>
        <fullName evidence="2">Uncharacterized protein</fullName>
    </submittedName>
</protein>
<gene>
    <name evidence="2" type="ORF">LITE_LOCUS41020</name>
</gene>
<evidence type="ECO:0000256" key="1">
    <source>
        <dbReference type="SAM" id="MobiDB-lite"/>
    </source>
</evidence>
<comment type="caution">
    <text evidence="2">The sequence shown here is derived from an EMBL/GenBank/DDBJ whole genome shotgun (WGS) entry which is preliminary data.</text>
</comment>
<feature type="compositionally biased region" description="Basic and acidic residues" evidence="1">
    <location>
        <begin position="127"/>
        <end position="144"/>
    </location>
</feature>
<dbReference type="Proteomes" id="UP001154282">
    <property type="component" value="Unassembled WGS sequence"/>
</dbReference>
<proteinExistence type="predicted"/>
<dbReference type="AlphaFoldDB" id="A0AAV0Q3A6"/>
<evidence type="ECO:0000313" key="3">
    <source>
        <dbReference type="Proteomes" id="UP001154282"/>
    </source>
</evidence>
<evidence type="ECO:0000313" key="2">
    <source>
        <dbReference type="EMBL" id="CAI0483669.1"/>
    </source>
</evidence>